<gene>
    <name evidence="2" type="ORF">P343_16020</name>
</gene>
<protein>
    <submittedName>
        <fullName evidence="2">Uncharacterized protein</fullName>
    </submittedName>
</protein>
<keyword evidence="3" id="KW-1185">Reference proteome</keyword>
<comment type="caution">
    <text evidence="2">The sequence shown here is derived from an EMBL/GenBank/DDBJ whole genome shotgun (WGS) entry which is preliminary data.</text>
</comment>
<keyword evidence="1" id="KW-1133">Transmembrane helix</keyword>
<dbReference type="EMBL" id="AWTC01000020">
    <property type="protein sequence ID" value="EST10644.1"/>
    <property type="molecule type" value="Genomic_DNA"/>
</dbReference>
<sequence>MSYKQYLLLAIPFVSAFILITLFGPADLKLWAVILITIPGAIREIVNFVLKRKERKKQ</sequence>
<reference evidence="2 3" key="1">
    <citation type="journal article" date="2013" name="Genome Announc.">
        <title>Genome Sequence of Sporolactobacillus laevolacticus DSM442, an Efficient Polymer-Grade D-Lactate Producer from Agricultural Waste Cottonseed as a Nitrogen Source.</title>
        <authorList>
            <person name="Wang H."/>
            <person name="Wang L."/>
            <person name="Ju J."/>
            <person name="Yu B."/>
            <person name="Ma Y."/>
        </authorList>
    </citation>
    <scope>NUCLEOTIDE SEQUENCE [LARGE SCALE GENOMIC DNA]</scope>
    <source>
        <strain evidence="2 3">DSM 442</strain>
    </source>
</reference>
<dbReference type="Proteomes" id="UP000018296">
    <property type="component" value="Unassembled WGS sequence"/>
</dbReference>
<dbReference type="AlphaFoldDB" id="V6J1K0"/>
<feature type="transmembrane region" description="Helical" evidence="1">
    <location>
        <begin position="30"/>
        <end position="50"/>
    </location>
</feature>
<proteinExistence type="predicted"/>
<evidence type="ECO:0000256" key="1">
    <source>
        <dbReference type="SAM" id="Phobius"/>
    </source>
</evidence>
<evidence type="ECO:0000313" key="3">
    <source>
        <dbReference type="Proteomes" id="UP000018296"/>
    </source>
</evidence>
<organism evidence="2 3">
    <name type="scientific">Sporolactobacillus laevolacticus DSM 442</name>
    <dbReference type="NCBI Taxonomy" id="1395513"/>
    <lineage>
        <taxon>Bacteria</taxon>
        <taxon>Bacillati</taxon>
        <taxon>Bacillota</taxon>
        <taxon>Bacilli</taxon>
        <taxon>Bacillales</taxon>
        <taxon>Sporolactobacillaceae</taxon>
        <taxon>Sporolactobacillus</taxon>
    </lineage>
</organism>
<keyword evidence="1" id="KW-0812">Transmembrane</keyword>
<accession>V6J1K0</accession>
<name>V6J1K0_9BACL</name>
<feature type="transmembrane region" description="Helical" evidence="1">
    <location>
        <begin position="7"/>
        <end position="24"/>
    </location>
</feature>
<evidence type="ECO:0000313" key="2">
    <source>
        <dbReference type="EMBL" id="EST10644.1"/>
    </source>
</evidence>
<keyword evidence="1" id="KW-0472">Membrane</keyword>